<gene>
    <name evidence="3" type="ORF">Maes01_02104</name>
</gene>
<feature type="domain" description="Glycosyl transferase family 28 C-terminal" evidence="2">
    <location>
        <begin position="14"/>
        <end position="110"/>
    </location>
</feature>
<dbReference type="Gene3D" id="3.40.50.2000">
    <property type="entry name" value="Glycogen Phosphorylase B"/>
    <property type="match status" value="1"/>
</dbReference>
<evidence type="ECO:0000313" key="3">
    <source>
        <dbReference type="EMBL" id="GAA5525534.1"/>
    </source>
</evidence>
<dbReference type="EMBL" id="BAABRT010000016">
    <property type="protein sequence ID" value="GAA5525534.1"/>
    <property type="molecule type" value="Genomic_DNA"/>
</dbReference>
<dbReference type="SUPFAM" id="SSF53756">
    <property type="entry name" value="UDP-Glycosyltransferase/glycogen phosphorylase"/>
    <property type="match status" value="1"/>
</dbReference>
<evidence type="ECO:0000256" key="1">
    <source>
        <dbReference type="SAM" id="MobiDB-lite"/>
    </source>
</evidence>
<protein>
    <recommendedName>
        <fullName evidence="2">Glycosyl transferase family 28 C-terminal domain-containing protein</fullName>
    </recommendedName>
</protein>
<feature type="region of interest" description="Disordered" evidence="1">
    <location>
        <begin position="196"/>
        <end position="223"/>
    </location>
</feature>
<keyword evidence="4" id="KW-1185">Reference proteome</keyword>
<comment type="caution">
    <text evidence="3">The sequence shown here is derived from an EMBL/GenBank/DDBJ whole genome shotgun (WGS) entry which is preliminary data.</text>
</comment>
<dbReference type="Pfam" id="PF04101">
    <property type="entry name" value="Glyco_tran_28_C"/>
    <property type="match status" value="1"/>
</dbReference>
<sequence>MSVIFLSIGTQAPFERLVRLMDHWAGNNPDTRVIAQVGGGQYRPRHMQTFPFLSASHYQTIARDCDLMVAHAGMGSILSAIEYGKPLVIMPRDHQRGEHTSDHQFGTARRMATLPGVYVARNAAQLAHWLDHRNTLMAAEQDAPGTRQRELSEFVQSFIGDMGADRTADQAGNRDADKTAHATHGVVAKEKVAVNAKIHDPGTGATGGQRPQLDLAESDQNID</sequence>
<dbReference type="Proteomes" id="UP001408594">
    <property type="component" value="Unassembled WGS sequence"/>
</dbReference>
<reference evidence="3 4" key="1">
    <citation type="submission" date="2024-02" db="EMBL/GenBank/DDBJ databases">
        <title>Microbulbifer aestuariivivens NBRC 112533.</title>
        <authorList>
            <person name="Ichikawa N."/>
            <person name="Katano-Makiyama Y."/>
            <person name="Hidaka K."/>
        </authorList>
    </citation>
    <scope>NUCLEOTIDE SEQUENCE [LARGE SCALE GENOMIC DNA]</scope>
    <source>
        <strain evidence="3 4">NBRC 112533</strain>
    </source>
</reference>
<proteinExistence type="predicted"/>
<dbReference type="RefSeq" id="WP_345551298.1">
    <property type="nucleotide sequence ID" value="NZ_BAABRT010000016.1"/>
</dbReference>
<evidence type="ECO:0000313" key="4">
    <source>
        <dbReference type="Proteomes" id="UP001408594"/>
    </source>
</evidence>
<evidence type="ECO:0000259" key="2">
    <source>
        <dbReference type="Pfam" id="PF04101"/>
    </source>
</evidence>
<name>A0ABP9WR67_9GAMM</name>
<dbReference type="InterPro" id="IPR007235">
    <property type="entry name" value="Glyco_trans_28_C"/>
</dbReference>
<organism evidence="3 4">
    <name type="scientific">Microbulbifer aestuariivivens</name>
    <dbReference type="NCBI Taxonomy" id="1908308"/>
    <lineage>
        <taxon>Bacteria</taxon>
        <taxon>Pseudomonadati</taxon>
        <taxon>Pseudomonadota</taxon>
        <taxon>Gammaproteobacteria</taxon>
        <taxon>Cellvibrionales</taxon>
        <taxon>Microbulbiferaceae</taxon>
        <taxon>Microbulbifer</taxon>
    </lineage>
</organism>
<accession>A0ABP9WR67</accession>